<dbReference type="InterPro" id="IPR012347">
    <property type="entry name" value="Ferritin-like"/>
</dbReference>
<name>A0A512B8T8_9BACT</name>
<feature type="domain" description="DUF4142" evidence="2">
    <location>
        <begin position="68"/>
        <end position="193"/>
    </location>
</feature>
<dbReference type="AlphaFoldDB" id="A0A512B8T8"/>
<dbReference type="EMBL" id="BJYT01000002">
    <property type="protein sequence ID" value="GEO08370.1"/>
    <property type="molecule type" value="Genomic_DNA"/>
</dbReference>
<evidence type="ECO:0000256" key="1">
    <source>
        <dbReference type="SAM" id="SignalP"/>
    </source>
</evidence>
<reference evidence="3 4" key="1">
    <citation type="submission" date="2019-07" db="EMBL/GenBank/DDBJ databases">
        <title>Whole genome shotgun sequence of Segetibacter aerophilus NBRC 106135.</title>
        <authorList>
            <person name="Hosoyama A."/>
            <person name="Uohara A."/>
            <person name="Ohji S."/>
            <person name="Ichikawa N."/>
        </authorList>
    </citation>
    <scope>NUCLEOTIDE SEQUENCE [LARGE SCALE GENOMIC DNA]</scope>
    <source>
        <strain evidence="3 4">NBRC 106135</strain>
    </source>
</reference>
<dbReference type="OrthoDB" id="883203at2"/>
<proteinExistence type="predicted"/>
<dbReference type="Pfam" id="PF13628">
    <property type="entry name" value="DUF4142"/>
    <property type="match status" value="1"/>
</dbReference>
<dbReference type="PANTHER" id="PTHR38593">
    <property type="entry name" value="BLR2558 PROTEIN"/>
    <property type="match status" value="1"/>
</dbReference>
<feature type="chain" id="PRO_5021915963" description="DUF4142 domain-containing protein" evidence="1">
    <location>
        <begin position="27"/>
        <end position="211"/>
    </location>
</feature>
<evidence type="ECO:0000313" key="3">
    <source>
        <dbReference type="EMBL" id="GEO08370.1"/>
    </source>
</evidence>
<keyword evidence="1" id="KW-0732">Signal</keyword>
<evidence type="ECO:0000313" key="4">
    <source>
        <dbReference type="Proteomes" id="UP000321513"/>
    </source>
</evidence>
<gene>
    <name evidence="3" type="ORF">SAE01_08660</name>
</gene>
<comment type="caution">
    <text evidence="3">The sequence shown here is derived from an EMBL/GenBank/DDBJ whole genome shotgun (WGS) entry which is preliminary data.</text>
</comment>
<sequence>MKKMNSKLRNILLANAVLLAFNPSIAQTSKDTVKAGHAGDGMVVNPGKVDDGMAVKPASPHDGMSVLSDTAFLSKNIMDNRMEIRLSKLGQAKGTSPAVKKAASVMITDHTAILNDLMKVASAGGVSGKENQNEMTMPSLPEGKEFDANWAGQMLLMHEAKIAELESFIGLTKNATLKAVVMRAIPKIKSHRELLLKIPGAKEKSKVTNTV</sequence>
<dbReference type="Proteomes" id="UP000321513">
    <property type="component" value="Unassembled WGS sequence"/>
</dbReference>
<accession>A0A512B8T8</accession>
<protein>
    <recommendedName>
        <fullName evidence="2">DUF4142 domain-containing protein</fullName>
    </recommendedName>
</protein>
<feature type="signal peptide" evidence="1">
    <location>
        <begin position="1"/>
        <end position="26"/>
    </location>
</feature>
<dbReference type="Gene3D" id="1.20.1260.10">
    <property type="match status" value="1"/>
</dbReference>
<evidence type="ECO:0000259" key="2">
    <source>
        <dbReference type="Pfam" id="PF13628"/>
    </source>
</evidence>
<dbReference type="PANTHER" id="PTHR38593:SF1">
    <property type="entry name" value="BLR2558 PROTEIN"/>
    <property type="match status" value="1"/>
</dbReference>
<dbReference type="InterPro" id="IPR025419">
    <property type="entry name" value="DUF4142"/>
</dbReference>
<keyword evidence="4" id="KW-1185">Reference proteome</keyword>
<organism evidence="3 4">
    <name type="scientific">Segetibacter aerophilus</name>
    <dbReference type="NCBI Taxonomy" id="670293"/>
    <lineage>
        <taxon>Bacteria</taxon>
        <taxon>Pseudomonadati</taxon>
        <taxon>Bacteroidota</taxon>
        <taxon>Chitinophagia</taxon>
        <taxon>Chitinophagales</taxon>
        <taxon>Chitinophagaceae</taxon>
        <taxon>Segetibacter</taxon>
    </lineage>
</organism>
<dbReference type="RefSeq" id="WP_147202434.1">
    <property type="nucleotide sequence ID" value="NZ_BJYT01000002.1"/>
</dbReference>